<accession>A0A7N2LMF4</accession>
<dbReference type="InterPro" id="IPR006121">
    <property type="entry name" value="HMA_dom"/>
</dbReference>
<evidence type="ECO:0000259" key="1">
    <source>
        <dbReference type="PROSITE" id="PS50846"/>
    </source>
</evidence>
<dbReference type="GO" id="GO:0046872">
    <property type="term" value="F:metal ion binding"/>
    <property type="evidence" value="ECO:0007669"/>
    <property type="project" value="InterPro"/>
</dbReference>
<dbReference type="InParanoid" id="A0A7N2LMF4"/>
<dbReference type="Proteomes" id="UP000594261">
    <property type="component" value="Chromosome 5"/>
</dbReference>
<dbReference type="EMBL" id="LRBV02000005">
    <property type="status" value="NOT_ANNOTATED_CDS"/>
    <property type="molecule type" value="Genomic_DNA"/>
</dbReference>
<sequence length="137" mass="15210">MVQRKLVIKVQMTCDKCRTKALKLAAGAEGVTSVAIEGDDKSLVVVIGDEVDSVCLTRSLRKKVGYATIVSVAQLEESDEKKDEEDNPTPTICYSGYGQYPQFPSYCRVVSGYGQYPQFPSYCRVVSDPWPSNCFFM</sequence>
<dbReference type="Gene3D" id="3.30.70.100">
    <property type="match status" value="1"/>
</dbReference>
<proteinExistence type="predicted"/>
<name>A0A7N2LMF4_QUELO</name>
<dbReference type="Pfam" id="PF00403">
    <property type="entry name" value="HMA"/>
    <property type="match status" value="1"/>
</dbReference>
<organism evidence="2 3">
    <name type="scientific">Quercus lobata</name>
    <name type="common">Valley oak</name>
    <dbReference type="NCBI Taxonomy" id="97700"/>
    <lineage>
        <taxon>Eukaryota</taxon>
        <taxon>Viridiplantae</taxon>
        <taxon>Streptophyta</taxon>
        <taxon>Embryophyta</taxon>
        <taxon>Tracheophyta</taxon>
        <taxon>Spermatophyta</taxon>
        <taxon>Magnoliopsida</taxon>
        <taxon>eudicotyledons</taxon>
        <taxon>Gunneridae</taxon>
        <taxon>Pentapetalae</taxon>
        <taxon>rosids</taxon>
        <taxon>fabids</taxon>
        <taxon>Fagales</taxon>
        <taxon>Fagaceae</taxon>
        <taxon>Quercus</taxon>
    </lineage>
</organism>
<dbReference type="Gramene" id="QL05p005810:mrna">
    <property type="protein sequence ID" value="QL05p005810:mrna"/>
    <property type="gene ID" value="QL05p005810"/>
</dbReference>
<dbReference type="PROSITE" id="PS50846">
    <property type="entry name" value="HMA_2"/>
    <property type="match status" value="1"/>
</dbReference>
<dbReference type="PANTHER" id="PTHR46932:SF12">
    <property type="entry name" value="HEAVY METAL-ASSOCIATED ISOPRENYLATED PLANT PROTEIN 47"/>
    <property type="match status" value="1"/>
</dbReference>
<dbReference type="EnsemblPlants" id="QL05p005810:mrna">
    <property type="protein sequence ID" value="QL05p005810:mrna"/>
    <property type="gene ID" value="QL05p005810"/>
</dbReference>
<reference evidence="2" key="2">
    <citation type="submission" date="2021-01" db="UniProtKB">
        <authorList>
            <consortium name="EnsemblPlants"/>
        </authorList>
    </citation>
    <scope>IDENTIFICATION</scope>
</reference>
<dbReference type="SUPFAM" id="SSF55008">
    <property type="entry name" value="HMA, heavy metal-associated domain"/>
    <property type="match status" value="1"/>
</dbReference>
<reference evidence="2 3" key="1">
    <citation type="journal article" date="2016" name="G3 (Bethesda)">
        <title>First Draft Assembly and Annotation of the Genome of a California Endemic Oak Quercus lobata Nee (Fagaceae).</title>
        <authorList>
            <person name="Sork V.L."/>
            <person name="Fitz-Gibbon S.T."/>
            <person name="Puiu D."/>
            <person name="Crepeau M."/>
            <person name="Gugger P.F."/>
            <person name="Sherman R."/>
            <person name="Stevens K."/>
            <person name="Langley C.H."/>
            <person name="Pellegrini M."/>
            <person name="Salzberg S.L."/>
        </authorList>
    </citation>
    <scope>NUCLEOTIDE SEQUENCE [LARGE SCALE GENOMIC DNA]</scope>
    <source>
        <strain evidence="2 3">cv. SW786</strain>
    </source>
</reference>
<evidence type="ECO:0000313" key="3">
    <source>
        <dbReference type="Proteomes" id="UP000594261"/>
    </source>
</evidence>
<dbReference type="OMA" id="PTICSIM"/>
<protein>
    <recommendedName>
        <fullName evidence="1">HMA domain-containing protein</fullName>
    </recommendedName>
</protein>
<evidence type="ECO:0000313" key="2">
    <source>
        <dbReference type="EnsemblPlants" id="QL05p005810:mrna"/>
    </source>
</evidence>
<dbReference type="InterPro" id="IPR036163">
    <property type="entry name" value="HMA_dom_sf"/>
</dbReference>
<feature type="domain" description="HMA" evidence="1">
    <location>
        <begin position="3"/>
        <end position="72"/>
    </location>
</feature>
<dbReference type="AlphaFoldDB" id="A0A7N2LMF4"/>
<keyword evidence="3" id="KW-1185">Reference proteome</keyword>
<dbReference type="PANTHER" id="PTHR46932">
    <property type="entry name" value="HEAVY METAL-ASSOCIATED ISOPRENYLATED PLANT PROTEIN 47"/>
    <property type="match status" value="1"/>
</dbReference>
<dbReference type="InterPro" id="IPR042885">
    <property type="entry name" value="HIPP47/16"/>
</dbReference>